<feature type="transmembrane region" description="Helical" evidence="1">
    <location>
        <begin position="164"/>
        <end position="188"/>
    </location>
</feature>
<dbReference type="Proteomes" id="UP000503117">
    <property type="component" value="Chromosome"/>
</dbReference>
<keyword evidence="1" id="KW-1133">Transmembrane helix</keyword>
<dbReference type="EMBL" id="CP051684">
    <property type="protein sequence ID" value="QJD91767.1"/>
    <property type="molecule type" value="Genomic_DNA"/>
</dbReference>
<proteinExistence type="predicted"/>
<evidence type="ECO:0000313" key="3">
    <source>
        <dbReference type="Proteomes" id="UP000503117"/>
    </source>
</evidence>
<feature type="transmembrane region" description="Helical" evidence="1">
    <location>
        <begin position="60"/>
        <end position="84"/>
    </location>
</feature>
<feature type="transmembrane region" description="Helical" evidence="1">
    <location>
        <begin position="18"/>
        <end position="40"/>
    </location>
</feature>
<reference evidence="2 3" key="1">
    <citation type="submission" date="2020-04" db="EMBL/GenBank/DDBJ databases">
        <title>Genome sequencing of novel species.</title>
        <authorList>
            <person name="Heo J."/>
            <person name="Kim S.-J."/>
            <person name="Kim J.-S."/>
            <person name="Hong S.-B."/>
            <person name="Kwon S.-W."/>
        </authorList>
    </citation>
    <scope>NUCLEOTIDE SEQUENCE [LARGE SCALE GENOMIC DNA]</scope>
    <source>
        <strain evidence="2 3">AF9R3</strain>
    </source>
</reference>
<keyword evidence="1" id="KW-0812">Transmembrane</keyword>
<gene>
    <name evidence="2" type="ORF">HH213_17735</name>
</gene>
<name>A0ABX6MD33_9BURK</name>
<feature type="transmembrane region" description="Helical" evidence="1">
    <location>
        <begin position="137"/>
        <end position="157"/>
    </location>
</feature>
<dbReference type="RefSeq" id="WP_169113083.1">
    <property type="nucleotide sequence ID" value="NZ_CP051684.1"/>
</dbReference>
<evidence type="ECO:0000313" key="2">
    <source>
        <dbReference type="EMBL" id="QJD91767.1"/>
    </source>
</evidence>
<feature type="transmembrane region" description="Helical" evidence="1">
    <location>
        <begin position="105"/>
        <end position="125"/>
    </location>
</feature>
<keyword evidence="1" id="KW-0472">Membrane</keyword>
<protein>
    <submittedName>
        <fullName evidence="2">Uncharacterized protein</fullName>
    </submittedName>
</protein>
<sequence>MNLPIAPHPSPRTPARSIAMLVAMLLLSGLVTVIVAYLALEWMPCQWFGSSFEGACGYGALWTAAGVAVLLWPLLFLGAAALYFRRGRDAAVVPAAAPPARLVTQWRVVLALTLLAQLLPLLLAFTHVDLSPAADTALRWLTLLMLVLNAVLVYLIAARSQRQLLALALALIAVLFGWMGAAGVGIYLHSELRRPRPAG</sequence>
<keyword evidence="3" id="KW-1185">Reference proteome</keyword>
<organism evidence="2 3">
    <name type="scientific">Duganella dendranthematis</name>
    <dbReference type="NCBI Taxonomy" id="2728021"/>
    <lineage>
        <taxon>Bacteria</taxon>
        <taxon>Pseudomonadati</taxon>
        <taxon>Pseudomonadota</taxon>
        <taxon>Betaproteobacteria</taxon>
        <taxon>Burkholderiales</taxon>
        <taxon>Oxalobacteraceae</taxon>
        <taxon>Telluria group</taxon>
        <taxon>Duganella</taxon>
    </lineage>
</organism>
<evidence type="ECO:0000256" key="1">
    <source>
        <dbReference type="SAM" id="Phobius"/>
    </source>
</evidence>
<accession>A0ABX6MD33</accession>